<evidence type="ECO:0000256" key="5">
    <source>
        <dbReference type="ARBA" id="ARBA00022683"/>
    </source>
</evidence>
<organism evidence="8 9">
    <name type="scientific">Amycolatopsis orientalis</name>
    <name type="common">Nocardia orientalis</name>
    <dbReference type="NCBI Taxonomy" id="31958"/>
    <lineage>
        <taxon>Bacteria</taxon>
        <taxon>Bacillati</taxon>
        <taxon>Actinomycetota</taxon>
        <taxon>Actinomycetes</taxon>
        <taxon>Pseudonocardiales</taxon>
        <taxon>Pseudonocardiaceae</taxon>
        <taxon>Amycolatopsis</taxon>
    </lineage>
</organism>
<dbReference type="GO" id="GO:0005737">
    <property type="term" value="C:cytoplasm"/>
    <property type="evidence" value="ECO:0007669"/>
    <property type="project" value="UniProtKB-SubCell"/>
</dbReference>
<dbReference type="PROSITE" id="PS00371">
    <property type="entry name" value="PTS_EIIA_TYPE_1_HIS"/>
    <property type="match status" value="1"/>
</dbReference>
<dbReference type="PANTHER" id="PTHR45008">
    <property type="entry name" value="PTS SYSTEM GLUCOSE-SPECIFIC EIIA COMPONENT"/>
    <property type="match status" value="1"/>
</dbReference>
<evidence type="ECO:0000256" key="4">
    <source>
        <dbReference type="ARBA" id="ARBA00022679"/>
    </source>
</evidence>
<sequence>MSLEILSPVAGKTTAMTEVPDPVFADAMVGPGLAVLPSGGRQDAVAPVDGTIVTLHPHAFVVATEDGRGVLVHLGIDTVKQKGEGFTLHVVKGESVRAGQPVVGWDPDAVKAAGYSPIVPVVALDAKAEVLSGLLTGGDVEAGDPIFTWDG</sequence>
<dbReference type="RefSeq" id="WP_044850407.1">
    <property type="nucleotide sequence ID" value="NZ_CP016174.1"/>
</dbReference>
<dbReference type="STRING" id="31958.SD37_14630"/>
<dbReference type="Gene3D" id="2.70.70.10">
    <property type="entry name" value="Glucose Permease (Domain IIA)"/>
    <property type="match status" value="1"/>
</dbReference>
<accession>A0A193BX04</accession>
<evidence type="ECO:0000256" key="1">
    <source>
        <dbReference type="ARBA" id="ARBA00004496"/>
    </source>
</evidence>
<keyword evidence="9" id="KW-1185">Reference proteome</keyword>
<keyword evidence="2" id="KW-0813">Transport</keyword>
<keyword evidence="4" id="KW-0808">Transferase</keyword>
<evidence type="ECO:0000313" key="9">
    <source>
        <dbReference type="Proteomes" id="UP000093695"/>
    </source>
</evidence>
<dbReference type="EMBL" id="CP016174">
    <property type="protein sequence ID" value="ANN16771.1"/>
    <property type="molecule type" value="Genomic_DNA"/>
</dbReference>
<dbReference type="SUPFAM" id="SSF51261">
    <property type="entry name" value="Duplicated hybrid motif"/>
    <property type="match status" value="1"/>
</dbReference>
<dbReference type="Proteomes" id="UP000093695">
    <property type="component" value="Chromosome"/>
</dbReference>
<keyword evidence="3 8" id="KW-0762">Sugar transport</keyword>
<dbReference type="GO" id="GO:0009401">
    <property type="term" value="P:phosphoenolpyruvate-dependent sugar phosphotransferase system"/>
    <property type="evidence" value="ECO:0007669"/>
    <property type="project" value="UniProtKB-KW"/>
</dbReference>
<keyword evidence="6" id="KW-0418">Kinase</keyword>
<dbReference type="Pfam" id="PF00358">
    <property type="entry name" value="PTS_EIIA_1"/>
    <property type="match status" value="1"/>
</dbReference>
<evidence type="ECO:0000256" key="2">
    <source>
        <dbReference type="ARBA" id="ARBA00022448"/>
    </source>
</evidence>
<comment type="subcellular location">
    <subcellularLocation>
        <location evidence="1">Cytoplasm</location>
    </subcellularLocation>
</comment>
<dbReference type="GO" id="GO:0016301">
    <property type="term" value="F:kinase activity"/>
    <property type="evidence" value="ECO:0007669"/>
    <property type="project" value="UniProtKB-KW"/>
</dbReference>
<protein>
    <submittedName>
        <fullName evidence="8">PTS glucose transporter subunit IIA</fullName>
    </submittedName>
</protein>
<evidence type="ECO:0000256" key="3">
    <source>
        <dbReference type="ARBA" id="ARBA00022597"/>
    </source>
</evidence>
<evidence type="ECO:0000313" key="8">
    <source>
        <dbReference type="EMBL" id="ANN16771.1"/>
    </source>
</evidence>
<dbReference type="AlphaFoldDB" id="A0A193BX04"/>
<dbReference type="eggNOG" id="COG2190">
    <property type="taxonomic scope" value="Bacteria"/>
</dbReference>
<dbReference type="InterPro" id="IPR001127">
    <property type="entry name" value="PTS_EIIA_1_perm"/>
</dbReference>
<keyword evidence="5" id="KW-0598">Phosphotransferase system</keyword>
<dbReference type="PROSITE" id="PS51093">
    <property type="entry name" value="PTS_EIIA_TYPE_1"/>
    <property type="match status" value="1"/>
</dbReference>
<dbReference type="KEGG" id="aori:SD37_14630"/>
<dbReference type="InterPro" id="IPR011055">
    <property type="entry name" value="Dup_hybrid_motif"/>
</dbReference>
<gene>
    <name evidence="8" type="ORF">SD37_14630</name>
</gene>
<proteinExistence type="predicted"/>
<evidence type="ECO:0000259" key="7">
    <source>
        <dbReference type="PROSITE" id="PS51093"/>
    </source>
</evidence>
<reference evidence="8 9" key="1">
    <citation type="journal article" date="2015" name="Genome Announc.">
        <title>Draft Genome Sequence of Norvancomycin-Producing Strain Amycolatopsis orientalis CPCC200066.</title>
        <authorList>
            <person name="Lei X."/>
            <person name="Yuan F."/>
            <person name="Shi Y."/>
            <person name="Li X."/>
            <person name="Wang L."/>
            <person name="Hong B."/>
        </authorList>
    </citation>
    <scope>NUCLEOTIDE SEQUENCE [LARGE SCALE GENOMIC DNA]</scope>
    <source>
        <strain evidence="8 9">B-37</strain>
    </source>
</reference>
<dbReference type="InterPro" id="IPR050890">
    <property type="entry name" value="PTS_EIIA_component"/>
</dbReference>
<name>A0A193BX04_AMYOR</name>
<dbReference type="PANTHER" id="PTHR45008:SF1">
    <property type="entry name" value="PTS SYSTEM GLUCOSE-SPECIFIC EIIA COMPONENT"/>
    <property type="match status" value="1"/>
</dbReference>
<feature type="domain" description="PTS EIIA type-1" evidence="7">
    <location>
        <begin position="21"/>
        <end position="125"/>
    </location>
</feature>
<dbReference type="NCBIfam" id="TIGR00830">
    <property type="entry name" value="PTBA"/>
    <property type="match status" value="1"/>
</dbReference>
<evidence type="ECO:0000256" key="6">
    <source>
        <dbReference type="ARBA" id="ARBA00022777"/>
    </source>
</evidence>